<dbReference type="Gene3D" id="1.20.1250.20">
    <property type="entry name" value="MFS general substrate transporter like domains"/>
    <property type="match status" value="2"/>
</dbReference>
<dbReference type="PANTHER" id="PTHR23501:SF58">
    <property type="entry name" value="LOW AFFINITY HEME TRANSPORTER STR3"/>
    <property type="match status" value="1"/>
</dbReference>
<dbReference type="PANTHER" id="PTHR23501">
    <property type="entry name" value="MAJOR FACILITATOR SUPERFAMILY"/>
    <property type="match status" value="1"/>
</dbReference>
<comment type="subcellular location">
    <subcellularLocation>
        <location evidence="1">Endomembrane system</location>
        <topology evidence="1">Multi-pass membrane protein</topology>
    </subcellularLocation>
</comment>
<feature type="transmembrane region" description="Helical" evidence="9">
    <location>
        <begin position="307"/>
        <end position="328"/>
    </location>
</feature>
<dbReference type="InterPro" id="IPR036259">
    <property type="entry name" value="MFS_trans_sf"/>
</dbReference>
<evidence type="ECO:0000256" key="2">
    <source>
        <dbReference type="ARBA" id="ARBA00008335"/>
    </source>
</evidence>
<keyword evidence="6" id="KW-0406">Ion transport</keyword>
<dbReference type="AlphaFoldDB" id="A0A4C2ECF3"/>
<feature type="transmembrane region" description="Helical" evidence="9">
    <location>
        <begin position="149"/>
        <end position="166"/>
    </location>
</feature>
<evidence type="ECO:0000256" key="3">
    <source>
        <dbReference type="ARBA" id="ARBA00022448"/>
    </source>
</evidence>
<comment type="similarity">
    <text evidence="2">Belongs to the major facilitator superfamily.</text>
</comment>
<feature type="transmembrane region" description="Helical" evidence="9">
    <location>
        <begin position="412"/>
        <end position="434"/>
    </location>
</feature>
<feature type="transmembrane region" description="Helical" evidence="9">
    <location>
        <begin position="239"/>
        <end position="260"/>
    </location>
</feature>
<keyword evidence="7 9" id="KW-0472">Membrane</keyword>
<dbReference type="Proteomes" id="UP000301737">
    <property type="component" value="Unassembled WGS sequence"/>
</dbReference>
<evidence type="ECO:0000256" key="5">
    <source>
        <dbReference type="ARBA" id="ARBA00022989"/>
    </source>
</evidence>
<feature type="transmembrane region" description="Helical" evidence="9">
    <location>
        <begin position="371"/>
        <end position="392"/>
    </location>
</feature>
<feature type="region of interest" description="Disordered" evidence="8">
    <location>
        <begin position="1"/>
        <end position="21"/>
    </location>
</feature>
<dbReference type="GO" id="GO:0005886">
    <property type="term" value="C:plasma membrane"/>
    <property type="evidence" value="ECO:0007669"/>
    <property type="project" value="TreeGrafter"/>
</dbReference>
<evidence type="ECO:0000313" key="11">
    <source>
        <dbReference type="Proteomes" id="UP000301737"/>
    </source>
</evidence>
<feature type="transmembrane region" description="Helical" evidence="9">
    <location>
        <begin position="207"/>
        <end position="227"/>
    </location>
</feature>
<dbReference type="InterPro" id="IPR011701">
    <property type="entry name" value="MFS"/>
</dbReference>
<organism evidence="10 11">
    <name type="scientific">Zygosaccharomyces mellis</name>
    <dbReference type="NCBI Taxonomy" id="42258"/>
    <lineage>
        <taxon>Eukaryota</taxon>
        <taxon>Fungi</taxon>
        <taxon>Dikarya</taxon>
        <taxon>Ascomycota</taxon>
        <taxon>Saccharomycotina</taxon>
        <taxon>Saccharomycetes</taxon>
        <taxon>Saccharomycetales</taxon>
        <taxon>Saccharomycetaceae</taxon>
        <taxon>Zygosaccharomyces</taxon>
    </lineage>
</organism>
<dbReference type="GO" id="GO:0006811">
    <property type="term" value="P:monoatomic ion transport"/>
    <property type="evidence" value="ECO:0007669"/>
    <property type="project" value="UniProtKB-KW"/>
</dbReference>
<feature type="transmembrane region" description="Helical" evidence="9">
    <location>
        <begin position="340"/>
        <end position="359"/>
    </location>
</feature>
<dbReference type="GO" id="GO:0022857">
    <property type="term" value="F:transmembrane transporter activity"/>
    <property type="evidence" value="ECO:0007669"/>
    <property type="project" value="InterPro"/>
</dbReference>
<keyword evidence="5 9" id="KW-1133">Transmembrane helix</keyword>
<accession>A0A4C2ECF3</accession>
<comment type="caution">
    <text evidence="10">The sequence shown here is derived from an EMBL/GenBank/DDBJ whole genome shotgun (WGS) entry which is preliminary data.</text>
</comment>
<evidence type="ECO:0000256" key="1">
    <source>
        <dbReference type="ARBA" id="ARBA00004127"/>
    </source>
</evidence>
<evidence type="ECO:0008006" key="12">
    <source>
        <dbReference type="Google" id="ProtNLM"/>
    </source>
</evidence>
<evidence type="ECO:0000256" key="4">
    <source>
        <dbReference type="ARBA" id="ARBA00022692"/>
    </source>
</evidence>
<sequence>MSDKTILQENTKDIPNSSEDKFLFSQSTNNKLGEESAELSTNNVVDQDSSVYEDASKEKVVIETRGVTRIEAVRRKMNLKIFWIFATSIFLTAWVACLDSSTTYSYQPYATSSFNRHSMLSTLQIANSVIGAVCKPFIAKISDLSSRPLTYFLILLMYVLGFIITACSPTIAAYVIGSVFIVIGQSGINLMNSLIVADTTKLKWRSLFSSLLSLPYLVTTWISGYIVEDIVNSNWRWGYGMFAIITPVALMPAIVVMSWLEHRANKKEEFDAKAPADIQKTNPEKKHMAGVMEQWKNIKRALIEIDAFGLVLLGFAFSLILLPCSLYSYASGGWRNPSMIAMEVVGGVLLISYGIYEIWLAPFPLLPRRVLLNRTFICCVIIDFIYETAGYFSLLYFTSYTQVVLDLSYRNWVYLSNTTTMGLCFFGIVWGIVFRIFRRYKVFQVVGTGIKLVGMGIYVACTTRKGSPGVGIIIAGMIVTSFGDAANVVGTQIAAQAAVPHQDLAATISVLSLYSSIGAAIGTAITAAVWSGKLPDALYKNISDHQTATDFFESVTRIWREPWGSPNREGAIRAYQDVMHVLFAMGLGVSSIMFLVSLFQTNYYLGDQQNCVEGDQEEDYHFNADGSKKTLLKRVVDFWSRPLF</sequence>
<feature type="transmembrane region" description="Helical" evidence="9">
    <location>
        <begin position="79"/>
        <end position="98"/>
    </location>
</feature>
<keyword evidence="4 9" id="KW-0812">Transmembrane</keyword>
<dbReference type="SUPFAM" id="SSF103473">
    <property type="entry name" value="MFS general substrate transporter"/>
    <property type="match status" value="1"/>
</dbReference>
<evidence type="ECO:0000256" key="8">
    <source>
        <dbReference type="SAM" id="MobiDB-lite"/>
    </source>
</evidence>
<feature type="compositionally biased region" description="Polar residues" evidence="8">
    <location>
        <begin position="1"/>
        <end position="17"/>
    </location>
</feature>
<dbReference type="Pfam" id="PF07690">
    <property type="entry name" value="MFS_1"/>
    <property type="match status" value="1"/>
</dbReference>
<dbReference type="OrthoDB" id="4078873at2759"/>
<keyword evidence="3" id="KW-0813">Transport</keyword>
<dbReference type="GO" id="GO:0012505">
    <property type="term" value="C:endomembrane system"/>
    <property type="evidence" value="ECO:0007669"/>
    <property type="project" value="UniProtKB-SubCell"/>
</dbReference>
<proteinExistence type="inferred from homology"/>
<name>A0A4C2ECF3_9SACH</name>
<evidence type="ECO:0000313" key="10">
    <source>
        <dbReference type="EMBL" id="GCF01622.1"/>
    </source>
</evidence>
<evidence type="ECO:0000256" key="9">
    <source>
        <dbReference type="SAM" id="Phobius"/>
    </source>
</evidence>
<reference evidence="10 11" key="1">
    <citation type="submission" date="2019-01" db="EMBL/GenBank/DDBJ databases">
        <title>Draft Genome Sequencing of Zygosaccharomyces mellis Ca-7.</title>
        <authorList>
            <person name="Shiwa Y."/>
            <person name="Kanesaki Y."/>
            <person name="Ishige T."/>
            <person name="Mura K."/>
            <person name="Hori T."/>
            <person name="Tamura T."/>
        </authorList>
    </citation>
    <scope>NUCLEOTIDE SEQUENCE [LARGE SCALE GENOMIC DNA]</scope>
    <source>
        <strain evidence="10 11">Ca-7</strain>
    </source>
</reference>
<dbReference type="FunFam" id="1.20.1250.20:FF:000197">
    <property type="entry name" value="Siderophore iron transporter 1"/>
    <property type="match status" value="1"/>
</dbReference>
<evidence type="ECO:0000256" key="6">
    <source>
        <dbReference type="ARBA" id="ARBA00023065"/>
    </source>
</evidence>
<gene>
    <name evidence="10" type="ORF">ZYGM_000277</name>
</gene>
<feature type="transmembrane region" description="Helical" evidence="9">
    <location>
        <begin position="578"/>
        <end position="599"/>
    </location>
</feature>
<evidence type="ECO:0000256" key="7">
    <source>
        <dbReference type="ARBA" id="ARBA00023136"/>
    </source>
</evidence>
<dbReference type="EMBL" id="BIMX01000039">
    <property type="protein sequence ID" value="GCF01622.1"/>
    <property type="molecule type" value="Genomic_DNA"/>
</dbReference>
<keyword evidence="11" id="KW-1185">Reference proteome</keyword>
<protein>
    <recommendedName>
        <fullName evidence="12">Major facilitator superfamily (MFS) profile domain-containing protein</fullName>
    </recommendedName>
</protein>